<dbReference type="STRING" id="81972.D7M3I4"/>
<organism evidence="7">
    <name type="scientific">Arabidopsis lyrata subsp. lyrata</name>
    <name type="common">Lyre-leaved rock-cress</name>
    <dbReference type="NCBI Taxonomy" id="81972"/>
    <lineage>
        <taxon>Eukaryota</taxon>
        <taxon>Viridiplantae</taxon>
        <taxon>Streptophyta</taxon>
        <taxon>Embryophyta</taxon>
        <taxon>Tracheophyta</taxon>
        <taxon>Spermatophyta</taxon>
        <taxon>Magnoliopsida</taxon>
        <taxon>eudicotyledons</taxon>
        <taxon>Gunneridae</taxon>
        <taxon>Pentapetalae</taxon>
        <taxon>rosids</taxon>
        <taxon>malvids</taxon>
        <taxon>Brassicales</taxon>
        <taxon>Brassicaceae</taxon>
        <taxon>Camelineae</taxon>
        <taxon>Arabidopsis</taxon>
    </lineage>
</organism>
<name>D7M3I4_ARALL</name>
<dbReference type="InterPro" id="IPR001461">
    <property type="entry name" value="Aspartic_peptidase_A1"/>
</dbReference>
<dbReference type="InterPro" id="IPR032861">
    <property type="entry name" value="TAXi_N"/>
</dbReference>
<dbReference type="PANTHER" id="PTHR13683">
    <property type="entry name" value="ASPARTYL PROTEASES"/>
    <property type="match status" value="1"/>
</dbReference>
<gene>
    <name evidence="6" type="ORF">ARALYDRAFT_909036</name>
</gene>
<dbReference type="Proteomes" id="UP000008694">
    <property type="component" value="Unassembled WGS sequence"/>
</dbReference>
<dbReference type="SUPFAM" id="SSF50630">
    <property type="entry name" value="Acid proteases"/>
    <property type="match status" value="1"/>
</dbReference>
<dbReference type="InterPro" id="IPR032799">
    <property type="entry name" value="TAXi_C"/>
</dbReference>
<sequence length="292" mass="30960">MSIMRALLNIIIILCVLLNWGCTEGARIIINGKGCSQTIKVSSLFHSLSSLSSSCSLSSKGLQGSCSDSTCGYSVGYGDTSTSQGFVAKEKFTLMSSDFFDGVNFGCGENNTGDYYEGVAGLLGNTSGHLTFGSTGISKSVKFTPVSSSPSKDFYYLNIEGITVCDKQLEIPSIESSTPRAYAALKSAFKEKMSKYTITSSGDSELDTCYDFTGLKTVTITKIAFSFSGGTVVELDPKGILYSSSERSKLCLAFAEYPDDNVAIFGSVQQQTLQVVYDGVGGRVGFAPNGCS</sequence>
<dbReference type="eggNOG" id="KOG1339">
    <property type="taxonomic scope" value="Eukaryota"/>
</dbReference>
<dbReference type="EMBL" id="GL348718">
    <property type="protein sequence ID" value="EFH49734.1"/>
    <property type="molecule type" value="Genomic_DNA"/>
</dbReference>
<dbReference type="AlphaFoldDB" id="D7M3I4"/>
<feature type="chain" id="PRO_5003102697" description="Peptidase A1 domain-containing protein" evidence="3">
    <location>
        <begin position="26"/>
        <end position="292"/>
    </location>
</feature>
<keyword evidence="2" id="KW-0645">Protease</keyword>
<dbReference type="Gramene" id="scaffold_601093.1">
    <property type="protein sequence ID" value="scaffold_601093.1"/>
    <property type="gene ID" value="scaffold_601093.1"/>
</dbReference>
<dbReference type="Pfam" id="PF14543">
    <property type="entry name" value="TAXi_N"/>
    <property type="match status" value="1"/>
</dbReference>
<keyword evidence="7" id="KW-1185">Reference proteome</keyword>
<dbReference type="GO" id="GO:0004190">
    <property type="term" value="F:aspartic-type endopeptidase activity"/>
    <property type="evidence" value="ECO:0007669"/>
    <property type="project" value="InterPro"/>
</dbReference>
<evidence type="ECO:0000256" key="3">
    <source>
        <dbReference type="SAM" id="SignalP"/>
    </source>
</evidence>
<proteinExistence type="inferred from homology"/>
<dbReference type="Gene3D" id="2.40.70.10">
    <property type="entry name" value="Acid Proteases"/>
    <property type="match status" value="1"/>
</dbReference>
<evidence type="ECO:0000259" key="4">
    <source>
        <dbReference type="Pfam" id="PF14541"/>
    </source>
</evidence>
<accession>D7M3I4</accession>
<evidence type="ECO:0000256" key="1">
    <source>
        <dbReference type="ARBA" id="ARBA00007447"/>
    </source>
</evidence>
<dbReference type="PANTHER" id="PTHR13683:SF750">
    <property type="entry name" value="ASPARTYL PROTEASE AED1"/>
    <property type="match status" value="1"/>
</dbReference>
<evidence type="ECO:0000313" key="6">
    <source>
        <dbReference type="EMBL" id="EFH49734.1"/>
    </source>
</evidence>
<comment type="similarity">
    <text evidence="1">Belongs to the peptidase A1 family.</text>
</comment>
<keyword evidence="2" id="KW-0378">Hydrolase</keyword>
<protein>
    <recommendedName>
        <fullName evidence="8">Peptidase A1 domain-containing protein</fullName>
    </recommendedName>
</protein>
<evidence type="ECO:0008006" key="8">
    <source>
        <dbReference type="Google" id="ProtNLM"/>
    </source>
</evidence>
<keyword evidence="3" id="KW-0732">Signal</keyword>
<feature type="signal peptide" evidence="3">
    <location>
        <begin position="1"/>
        <end position="25"/>
    </location>
</feature>
<reference evidence="7" key="1">
    <citation type="journal article" date="2011" name="Nat. Genet.">
        <title>The Arabidopsis lyrata genome sequence and the basis of rapid genome size change.</title>
        <authorList>
            <person name="Hu T.T."/>
            <person name="Pattyn P."/>
            <person name="Bakker E.G."/>
            <person name="Cao J."/>
            <person name="Cheng J.-F."/>
            <person name="Clark R.M."/>
            <person name="Fahlgren N."/>
            <person name="Fawcett J.A."/>
            <person name="Grimwood J."/>
            <person name="Gundlach H."/>
            <person name="Haberer G."/>
            <person name="Hollister J.D."/>
            <person name="Ossowski S."/>
            <person name="Ottilar R.P."/>
            <person name="Salamov A.A."/>
            <person name="Schneeberger K."/>
            <person name="Spannagl M."/>
            <person name="Wang X."/>
            <person name="Yang L."/>
            <person name="Nasrallah M.E."/>
            <person name="Bergelson J."/>
            <person name="Carrington J.C."/>
            <person name="Gaut B.S."/>
            <person name="Schmutz J."/>
            <person name="Mayer K.F.X."/>
            <person name="Van de Peer Y."/>
            <person name="Grigoriev I.V."/>
            <person name="Nordborg M."/>
            <person name="Weigel D."/>
            <person name="Guo Y.-L."/>
        </authorList>
    </citation>
    <scope>NUCLEOTIDE SEQUENCE [LARGE SCALE GENOMIC DNA]</scope>
    <source>
        <strain evidence="7">cv. MN47</strain>
    </source>
</reference>
<feature type="domain" description="Xylanase inhibitor C-terminal" evidence="4">
    <location>
        <begin position="178"/>
        <end position="287"/>
    </location>
</feature>
<evidence type="ECO:0000256" key="2">
    <source>
        <dbReference type="ARBA" id="ARBA00022670"/>
    </source>
</evidence>
<feature type="domain" description="Xylanase inhibitor N-terminal" evidence="5">
    <location>
        <begin position="40"/>
        <end position="134"/>
    </location>
</feature>
<evidence type="ECO:0000313" key="7">
    <source>
        <dbReference type="Proteomes" id="UP000008694"/>
    </source>
</evidence>
<dbReference type="InterPro" id="IPR021109">
    <property type="entry name" value="Peptidase_aspartic_dom_sf"/>
</dbReference>
<evidence type="ECO:0000259" key="5">
    <source>
        <dbReference type="Pfam" id="PF14543"/>
    </source>
</evidence>
<dbReference type="GO" id="GO:0006508">
    <property type="term" value="P:proteolysis"/>
    <property type="evidence" value="ECO:0007669"/>
    <property type="project" value="UniProtKB-KW"/>
</dbReference>
<dbReference type="Pfam" id="PF14541">
    <property type="entry name" value="TAXi_C"/>
    <property type="match status" value="1"/>
</dbReference>
<dbReference type="HOGENOM" id="CLU_005738_5_1_1"/>